<feature type="domain" description="YqgF/RNase H-like" evidence="6">
    <location>
        <begin position="21"/>
        <end position="121"/>
    </location>
</feature>
<dbReference type="GO" id="GO:0000967">
    <property type="term" value="P:rRNA 5'-end processing"/>
    <property type="evidence" value="ECO:0007669"/>
    <property type="project" value="UniProtKB-UniRule"/>
</dbReference>
<comment type="subcellular location">
    <subcellularLocation>
        <location evidence="5">Cytoplasm</location>
    </subcellularLocation>
</comment>
<keyword evidence="4 5" id="KW-0378">Hydrolase</keyword>
<evidence type="ECO:0000259" key="6">
    <source>
        <dbReference type="SMART" id="SM00732"/>
    </source>
</evidence>
<dbReference type="InterPro" id="IPR005227">
    <property type="entry name" value="YqgF"/>
</dbReference>
<sequence length="157" mass="17366">MAINVSRLTYLSHTMTKSVQRTVLAFDFGTKSIGVAVGQEVTGTASPLDAIDAVDGIPNWDIVAKVFEQWQPDLAIVGLPLNMDGSFQQVTFAAKKFANRLNAKYRVPIETVDERLTTVDAKARLFEMGGFKKLDKRKIDSASACLIFESWVEQSYS</sequence>
<keyword evidence="1 5" id="KW-0963">Cytoplasm</keyword>
<dbReference type="EC" id="3.1.-.-" evidence="5"/>
<evidence type="ECO:0000313" key="8">
    <source>
        <dbReference type="Proteomes" id="UP000006320"/>
    </source>
</evidence>
<comment type="similarity">
    <text evidence="5">Belongs to the YqgF HJR family.</text>
</comment>
<dbReference type="AlphaFoldDB" id="A0AAV3V160"/>
<dbReference type="InterPro" id="IPR006641">
    <property type="entry name" value="YqgF/RNaseH-like_dom"/>
</dbReference>
<organism evidence="7 8">
    <name type="scientific">Paraglaciecola chathamensis S18K6</name>
    <dbReference type="NCBI Taxonomy" id="1127672"/>
    <lineage>
        <taxon>Bacteria</taxon>
        <taxon>Pseudomonadati</taxon>
        <taxon>Pseudomonadota</taxon>
        <taxon>Gammaproteobacteria</taxon>
        <taxon>Alteromonadales</taxon>
        <taxon>Alteromonadaceae</taxon>
        <taxon>Paraglaciecola</taxon>
    </lineage>
</organism>
<dbReference type="CDD" id="cd16964">
    <property type="entry name" value="YqgF"/>
    <property type="match status" value="1"/>
</dbReference>
<dbReference type="SUPFAM" id="SSF53098">
    <property type="entry name" value="Ribonuclease H-like"/>
    <property type="match status" value="1"/>
</dbReference>
<dbReference type="InterPro" id="IPR037027">
    <property type="entry name" value="YqgF/RNaseH-like_dom_sf"/>
</dbReference>
<reference evidence="7 8" key="1">
    <citation type="journal article" date="2017" name="Antonie Van Leeuwenhoek">
        <title>Rhizobium rhizosphaerae sp. nov., a novel species isolated from rice rhizosphere.</title>
        <authorList>
            <person name="Zhao J.J."/>
            <person name="Zhang J."/>
            <person name="Zhang R.J."/>
            <person name="Zhang C.W."/>
            <person name="Yin H.Q."/>
            <person name="Zhang X.X."/>
        </authorList>
    </citation>
    <scope>NUCLEOTIDE SEQUENCE [LARGE SCALE GENOMIC DNA]</scope>
    <source>
        <strain evidence="7 8">S18K6</strain>
    </source>
</reference>
<evidence type="ECO:0000256" key="3">
    <source>
        <dbReference type="ARBA" id="ARBA00022722"/>
    </source>
</evidence>
<dbReference type="Pfam" id="PF03652">
    <property type="entry name" value="RuvX"/>
    <property type="match status" value="1"/>
</dbReference>
<evidence type="ECO:0000256" key="2">
    <source>
        <dbReference type="ARBA" id="ARBA00022517"/>
    </source>
</evidence>
<keyword evidence="3 5" id="KW-0540">Nuclease</keyword>
<dbReference type="EMBL" id="BAEM01000034">
    <property type="protein sequence ID" value="GAC10846.1"/>
    <property type="molecule type" value="Genomic_DNA"/>
</dbReference>
<dbReference type="GO" id="GO:0016788">
    <property type="term" value="F:hydrolase activity, acting on ester bonds"/>
    <property type="evidence" value="ECO:0007669"/>
    <property type="project" value="UniProtKB-UniRule"/>
</dbReference>
<dbReference type="Proteomes" id="UP000006320">
    <property type="component" value="Unassembled WGS sequence"/>
</dbReference>
<dbReference type="NCBIfam" id="TIGR00250">
    <property type="entry name" value="RNAse_H_YqgF"/>
    <property type="match status" value="1"/>
</dbReference>
<evidence type="ECO:0000313" key="7">
    <source>
        <dbReference type="EMBL" id="GAC10846.1"/>
    </source>
</evidence>
<proteinExistence type="inferred from homology"/>
<comment type="function">
    <text evidence="5">Could be a nuclease involved in processing of the 5'-end of pre-16S rRNA.</text>
</comment>
<accession>A0AAV3V160</accession>
<dbReference type="HAMAP" id="MF_00651">
    <property type="entry name" value="Nuclease_YqgF"/>
    <property type="match status" value="1"/>
</dbReference>
<dbReference type="GO" id="GO:0005829">
    <property type="term" value="C:cytosol"/>
    <property type="evidence" value="ECO:0007669"/>
    <property type="project" value="TreeGrafter"/>
</dbReference>
<gene>
    <name evidence="7" type="ORF">GCHA_2903</name>
</gene>
<dbReference type="Gene3D" id="3.30.420.140">
    <property type="entry name" value="YqgF/RNase H-like domain"/>
    <property type="match status" value="1"/>
</dbReference>
<comment type="caution">
    <text evidence="7">The sequence shown here is derived from an EMBL/GenBank/DDBJ whole genome shotgun (WGS) entry which is preliminary data.</text>
</comment>
<dbReference type="PANTHER" id="PTHR33317">
    <property type="entry name" value="POLYNUCLEOTIDYL TRANSFERASE, RIBONUCLEASE H-LIKE SUPERFAMILY PROTEIN"/>
    <property type="match status" value="1"/>
</dbReference>
<protein>
    <recommendedName>
        <fullName evidence="5">Putative pre-16S rRNA nuclease</fullName>
        <ecNumber evidence="5">3.1.-.-</ecNumber>
    </recommendedName>
</protein>
<name>A0AAV3V160_9ALTE</name>
<evidence type="ECO:0000256" key="5">
    <source>
        <dbReference type="HAMAP-Rule" id="MF_00651"/>
    </source>
</evidence>
<dbReference type="SMART" id="SM00732">
    <property type="entry name" value="YqgFc"/>
    <property type="match status" value="1"/>
</dbReference>
<dbReference type="GO" id="GO:0004518">
    <property type="term" value="F:nuclease activity"/>
    <property type="evidence" value="ECO:0007669"/>
    <property type="project" value="UniProtKB-KW"/>
</dbReference>
<evidence type="ECO:0000256" key="1">
    <source>
        <dbReference type="ARBA" id="ARBA00022490"/>
    </source>
</evidence>
<evidence type="ECO:0000256" key="4">
    <source>
        <dbReference type="ARBA" id="ARBA00022801"/>
    </source>
</evidence>
<dbReference type="InterPro" id="IPR012337">
    <property type="entry name" value="RNaseH-like_sf"/>
</dbReference>
<keyword evidence="2 5" id="KW-0690">Ribosome biogenesis</keyword>
<dbReference type="PANTHER" id="PTHR33317:SF4">
    <property type="entry name" value="POLYNUCLEOTIDYL TRANSFERASE, RIBONUCLEASE H-LIKE SUPERFAMILY PROTEIN"/>
    <property type="match status" value="1"/>
</dbReference>